<dbReference type="GO" id="GO:0005783">
    <property type="term" value="C:endoplasmic reticulum"/>
    <property type="evidence" value="ECO:0007669"/>
    <property type="project" value="TreeGrafter"/>
</dbReference>
<gene>
    <name evidence="12" type="ORF">Cvel_535</name>
</gene>
<evidence type="ECO:0000256" key="8">
    <source>
        <dbReference type="SAM" id="Coils"/>
    </source>
</evidence>
<evidence type="ECO:0000256" key="10">
    <source>
        <dbReference type="SAM" id="Phobius"/>
    </source>
</evidence>
<accession>A0A0G4G0R8</accession>
<feature type="domain" description="Palmitoyltransferase DHHC" evidence="11">
    <location>
        <begin position="1010"/>
        <end position="1164"/>
    </location>
</feature>
<comment type="subcellular location">
    <subcellularLocation>
        <location evidence="1">Membrane</location>
        <topology evidence="1">Multi-pass membrane protein</topology>
    </subcellularLocation>
</comment>
<keyword evidence="4 10" id="KW-1133">Transmembrane helix</keyword>
<keyword evidence="2" id="KW-0808">Transferase</keyword>
<keyword evidence="8" id="KW-0175">Coiled coil</keyword>
<dbReference type="GO" id="GO:0016020">
    <property type="term" value="C:membrane"/>
    <property type="evidence" value="ECO:0007669"/>
    <property type="project" value="UniProtKB-SubCell"/>
</dbReference>
<dbReference type="InterPro" id="IPR039859">
    <property type="entry name" value="PFA4/ZDH16/20/ERF2-like"/>
</dbReference>
<feature type="repeat" description="ANK" evidence="7">
    <location>
        <begin position="116"/>
        <end position="148"/>
    </location>
</feature>
<dbReference type="PROSITE" id="PS50297">
    <property type="entry name" value="ANK_REP_REGION"/>
    <property type="match status" value="1"/>
</dbReference>
<evidence type="ECO:0000256" key="4">
    <source>
        <dbReference type="ARBA" id="ARBA00022989"/>
    </source>
</evidence>
<dbReference type="Pfam" id="PF13637">
    <property type="entry name" value="Ank_4"/>
    <property type="match status" value="1"/>
</dbReference>
<keyword evidence="3 10" id="KW-0812">Transmembrane</keyword>
<feature type="compositionally biased region" description="Low complexity" evidence="9">
    <location>
        <begin position="1499"/>
        <end position="1513"/>
    </location>
</feature>
<dbReference type="SMART" id="SM00248">
    <property type="entry name" value="ANK"/>
    <property type="match status" value="2"/>
</dbReference>
<dbReference type="VEuPathDB" id="CryptoDB:Cvel_535"/>
<evidence type="ECO:0000259" key="11">
    <source>
        <dbReference type="Pfam" id="PF01529"/>
    </source>
</evidence>
<evidence type="ECO:0000256" key="5">
    <source>
        <dbReference type="ARBA" id="ARBA00023136"/>
    </source>
</evidence>
<dbReference type="PANTHER" id="PTHR22883">
    <property type="entry name" value="ZINC FINGER DHHC DOMAIN CONTAINING PROTEIN"/>
    <property type="match status" value="1"/>
</dbReference>
<dbReference type="PROSITE" id="PS50216">
    <property type="entry name" value="DHHC"/>
    <property type="match status" value="1"/>
</dbReference>
<feature type="transmembrane region" description="Helical" evidence="10">
    <location>
        <begin position="293"/>
        <end position="311"/>
    </location>
</feature>
<dbReference type="Pfam" id="PF01529">
    <property type="entry name" value="DHHC"/>
    <property type="match status" value="1"/>
</dbReference>
<feature type="compositionally biased region" description="Pro residues" evidence="9">
    <location>
        <begin position="1434"/>
        <end position="1448"/>
    </location>
</feature>
<feature type="compositionally biased region" description="Basic and acidic residues" evidence="9">
    <location>
        <begin position="364"/>
        <end position="374"/>
    </location>
</feature>
<evidence type="ECO:0000256" key="3">
    <source>
        <dbReference type="ARBA" id="ARBA00022692"/>
    </source>
</evidence>
<evidence type="ECO:0000256" key="6">
    <source>
        <dbReference type="ARBA" id="ARBA00023315"/>
    </source>
</evidence>
<dbReference type="GO" id="GO:0006612">
    <property type="term" value="P:protein targeting to membrane"/>
    <property type="evidence" value="ECO:0007669"/>
    <property type="project" value="TreeGrafter"/>
</dbReference>
<feature type="region of interest" description="Disordered" evidence="9">
    <location>
        <begin position="1215"/>
        <end position="1574"/>
    </location>
</feature>
<feature type="region of interest" description="Disordered" evidence="9">
    <location>
        <begin position="364"/>
        <end position="391"/>
    </location>
</feature>
<dbReference type="PROSITE" id="PS50088">
    <property type="entry name" value="ANK_REPEAT"/>
    <property type="match status" value="1"/>
</dbReference>
<feature type="coiled-coil region" evidence="8">
    <location>
        <begin position="894"/>
        <end position="921"/>
    </location>
</feature>
<dbReference type="GO" id="GO:0019706">
    <property type="term" value="F:protein-cysteine S-palmitoyltransferase activity"/>
    <property type="evidence" value="ECO:0007669"/>
    <property type="project" value="TreeGrafter"/>
</dbReference>
<reference evidence="12" key="1">
    <citation type="submission" date="2014-11" db="EMBL/GenBank/DDBJ databases">
        <authorList>
            <person name="Otto D Thomas"/>
            <person name="Naeem Raeece"/>
        </authorList>
    </citation>
    <scope>NUCLEOTIDE SEQUENCE</scope>
</reference>
<proteinExistence type="predicted"/>
<feature type="compositionally biased region" description="Pro residues" evidence="9">
    <location>
        <begin position="1286"/>
        <end position="1303"/>
    </location>
</feature>
<feature type="transmembrane region" description="Helical" evidence="10">
    <location>
        <begin position="1057"/>
        <end position="1078"/>
    </location>
</feature>
<name>A0A0G4G0R8_9ALVE</name>
<feature type="compositionally biased region" description="Basic and acidic residues" evidence="9">
    <location>
        <begin position="777"/>
        <end position="795"/>
    </location>
</feature>
<dbReference type="SUPFAM" id="SSF48403">
    <property type="entry name" value="Ankyrin repeat"/>
    <property type="match status" value="1"/>
</dbReference>
<evidence type="ECO:0000256" key="2">
    <source>
        <dbReference type="ARBA" id="ARBA00022679"/>
    </source>
</evidence>
<feature type="compositionally biased region" description="Pro residues" evidence="9">
    <location>
        <begin position="1460"/>
        <end position="1476"/>
    </location>
</feature>
<dbReference type="EMBL" id="CDMZ01000773">
    <property type="protein sequence ID" value="CEM21221.1"/>
    <property type="molecule type" value="Genomic_DNA"/>
</dbReference>
<dbReference type="GO" id="GO:0005794">
    <property type="term" value="C:Golgi apparatus"/>
    <property type="evidence" value="ECO:0007669"/>
    <property type="project" value="TreeGrafter"/>
</dbReference>
<sequence>MAAAADPRRKPLLPYPHYEFPKDHHDEFARRLHRDILNYSLNECERFIAWTDTQPQKQKMTRVMILQEPIYSPVSLGYCTTPLMAVCQDTTDGFEPVGMLEWLWLHGVNIHFEDEGGRTPLHMAAFFGNENQLQWLLHRGAFIGHLDLHGMTPVHYAAAGGHLKCLSEVCWNGGLECLGWKSVEGYTPAQLALALGKRKIWFMLHVWYVQWLMMKAIEAILCLKACFPRKGQARSPRVITGRFSFDFLRLNSLAAFLFFAFVGPIVALYNQETSILSAGSWLDSHLSFWGESPFVWCFLTLFTVVVACFTISNRSDPGSPRTWEGLGWWRGKLNQFEAVSLMDPLLIYEGTSNEDVVKTGHEVERGGNHELVQKEKRRRERAQKREERRRQAAMLISSSENTKKLSEAERNQAQALMYHRLAQKDAAEEAEALQAEEEEERNRVRGGDEMEMETVEGGGNMKGSKGEREKIAERVGPSEKELLKLYRDMLRNRQSVLPAVREALQHSGGAVMDPKGFAERMKNDKNELQAQQDLARLEYESDERARWRVTRQYKKDKERLKAEGIRPPPPPTRAPPRPVGMKRMKPNPCGACIEGVCCAPIKMLREVNAVTEIGIEEESAVRSRTNARDLKLWEELAELQRKREASGIRGDVQRTYQSTRSGCCCAPTHPNRPPGFWSRLFCAWGGRGRVSEAESFLEDARMDYEYEMTQMNKQDGGGEKEGEDDLPTSVSFGYTGLSCVPAHYANMGEGRGEDGQPLLWGADEDWRRREALKEAQTFDDRTRRTPYDPLREKAKAEKKRKGPFEQPPGGSPNSIRPPEREWCAPSPTTADGEDGGDEFQLRPVTTDPPDNWGRPWGSFEGTDEFRALKAAIRQIPPSERRLHFRPALESDELLAALRQVYADEQREREKLNAAIAEERGDVEAGGVGVRRGESFSSDISVMIDADTAVKVLPAEQRKRFRKAVEIKRNLECEQRTRQLDVREEREALLHQNMGRECGEKYVASIRRGDKKAACVTCQVLRAPRSRHCPECGICVRKKDHHCWWLDWCIGVGNQRSFFWFILAQLLQVLLVASLILAFDVLKVMELSRWVWGGGWDEVVAFLSKRAATPEELVPYLGEGSWDAGLFVVQFLALHYVLVMNLGFVFLAGRICGLMVINVLFNVTNDEVRSRPAYLQNKFKSLPRDGSHVKGFSWVFGSDGFCSVIGNIWKFGTAQTHHQPYFPPQPPQQPDHHGSSQPPGLPPGHPPALPFHPGAGHPPPPPQMHPGNRPPHGRVPGGSPMHTSGGPAPPPGWVPGGPPPPPPQMHSGGGPAPPPVGVAGGSPMHTAGGPAPPQGWVPGGSPMHTAGRSAPPQGWVPGGPPPLAGGSPMHTAGGPAPPQGWVPGGPPPLAGGSPMHTAGRSAPPQGWVPAPPQGWVPGGPPPLTGGSPMHTAGGPAPPQGWVPGGPPPLAGGSPMHTAGGPAPPQGWVPGGPPPPPTQMLSGGGHSPLPSHPSGSPPHFPQQQQPAPSFSPLAPGSALPGESFPVAAGPQFPPYYDTRGGQAGMEWNAPLPGNLRMSGFDPENPPPGYHLHVAPQ</sequence>
<dbReference type="InterPro" id="IPR002110">
    <property type="entry name" value="Ankyrin_rpt"/>
</dbReference>
<organism evidence="12">
    <name type="scientific">Chromera velia CCMP2878</name>
    <dbReference type="NCBI Taxonomy" id="1169474"/>
    <lineage>
        <taxon>Eukaryota</taxon>
        <taxon>Sar</taxon>
        <taxon>Alveolata</taxon>
        <taxon>Colpodellida</taxon>
        <taxon>Chromeraceae</taxon>
        <taxon>Chromera</taxon>
    </lineage>
</organism>
<feature type="compositionally biased region" description="Pro residues" evidence="9">
    <location>
        <begin position="1238"/>
        <end position="1263"/>
    </location>
</feature>
<feature type="compositionally biased region" description="Acidic residues" evidence="9">
    <location>
        <begin position="428"/>
        <end position="439"/>
    </location>
</feature>
<feature type="region of interest" description="Disordered" evidence="9">
    <location>
        <begin position="426"/>
        <end position="472"/>
    </location>
</feature>
<dbReference type="Gene3D" id="1.25.40.20">
    <property type="entry name" value="Ankyrin repeat-containing domain"/>
    <property type="match status" value="1"/>
</dbReference>
<feature type="region of interest" description="Disordered" evidence="9">
    <location>
        <begin position="777"/>
        <end position="856"/>
    </location>
</feature>
<feature type="transmembrane region" description="Helical" evidence="10">
    <location>
        <begin position="248"/>
        <end position="269"/>
    </location>
</feature>
<protein>
    <recommendedName>
        <fullName evidence="11">Palmitoyltransferase DHHC domain-containing protein</fullName>
    </recommendedName>
</protein>
<keyword evidence="5 10" id="KW-0472">Membrane</keyword>
<feature type="compositionally biased region" description="Pro residues" evidence="9">
    <location>
        <begin position="1408"/>
        <end position="1422"/>
    </location>
</feature>
<feature type="compositionally biased region" description="Pro residues" evidence="9">
    <location>
        <begin position="1374"/>
        <end position="1388"/>
    </location>
</feature>
<dbReference type="InterPro" id="IPR036770">
    <property type="entry name" value="Ankyrin_rpt-contain_sf"/>
</dbReference>
<keyword evidence="7" id="KW-0040">ANK repeat</keyword>
<evidence type="ECO:0000256" key="7">
    <source>
        <dbReference type="PROSITE-ProRule" id="PRU00023"/>
    </source>
</evidence>
<keyword evidence="6" id="KW-0012">Acyltransferase</keyword>
<evidence type="ECO:0000256" key="9">
    <source>
        <dbReference type="SAM" id="MobiDB-lite"/>
    </source>
</evidence>
<evidence type="ECO:0000256" key="1">
    <source>
        <dbReference type="ARBA" id="ARBA00004141"/>
    </source>
</evidence>
<dbReference type="InterPro" id="IPR001594">
    <property type="entry name" value="Palmitoyltrfase_DHHC"/>
</dbReference>
<evidence type="ECO:0000313" key="12">
    <source>
        <dbReference type="EMBL" id="CEM21221.1"/>
    </source>
</evidence>
<feature type="transmembrane region" description="Helical" evidence="10">
    <location>
        <begin position="1135"/>
        <end position="1160"/>
    </location>
</feature>